<dbReference type="AlphaFoldDB" id="A0AAD7A6X7"/>
<gene>
    <name evidence="1" type="ORF">DFH08DRAFT_958429</name>
</gene>
<evidence type="ECO:0000313" key="1">
    <source>
        <dbReference type="EMBL" id="KAJ7350810.1"/>
    </source>
</evidence>
<name>A0AAD7A6X7_9AGAR</name>
<reference evidence="1" key="1">
    <citation type="submission" date="2023-03" db="EMBL/GenBank/DDBJ databases">
        <title>Massive genome expansion in bonnet fungi (Mycena s.s.) driven by repeated elements and novel gene families across ecological guilds.</title>
        <authorList>
            <consortium name="Lawrence Berkeley National Laboratory"/>
            <person name="Harder C.B."/>
            <person name="Miyauchi S."/>
            <person name="Viragh M."/>
            <person name="Kuo A."/>
            <person name="Thoen E."/>
            <person name="Andreopoulos B."/>
            <person name="Lu D."/>
            <person name="Skrede I."/>
            <person name="Drula E."/>
            <person name="Henrissat B."/>
            <person name="Morin E."/>
            <person name="Kohler A."/>
            <person name="Barry K."/>
            <person name="LaButti K."/>
            <person name="Morin E."/>
            <person name="Salamov A."/>
            <person name="Lipzen A."/>
            <person name="Mereny Z."/>
            <person name="Hegedus B."/>
            <person name="Baldrian P."/>
            <person name="Stursova M."/>
            <person name="Weitz H."/>
            <person name="Taylor A."/>
            <person name="Grigoriev I.V."/>
            <person name="Nagy L.G."/>
            <person name="Martin F."/>
            <person name="Kauserud H."/>
        </authorList>
    </citation>
    <scope>NUCLEOTIDE SEQUENCE</scope>
    <source>
        <strain evidence="1">CBHHK002</strain>
    </source>
</reference>
<evidence type="ECO:0000313" key="2">
    <source>
        <dbReference type="Proteomes" id="UP001218218"/>
    </source>
</evidence>
<protein>
    <submittedName>
        <fullName evidence="1">Uncharacterized protein</fullName>
    </submittedName>
</protein>
<sequence length="222" mass="24406">MLPESAESILFRCGRKAGARTSAHRAAFSALVAGPGLPIFASSDGSSSRTAQNAPHCRYSRLGIIDIALGLRAAVSLLFSWSDRCRSSAIPPPYRGLAHLKLNRAHNTFHILQDVDILADLVSLRQTENWSQPSQAQDPVLTEYPEARRSQGNRSTLPLGDYAHLEICDTIPPHLNTRYISATAGDSAMEAETRPSRVVRSIFGGYTKWTKIMTDGFWVITR</sequence>
<dbReference type="Proteomes" id="UP001218218">
    <property type="component" value="Unassembled WGS sequence"/>
</dbReference>
<dbReference type="EMBL" id="JARIHO010000014">
    <property type="protein sequence ID" value="KAJ7350810.1"/>
    <property type="molecule type" value="Genomic_DNA"/>
</dbReference>
<keyword evidence="2" id="KW-1185">Reference proteome</keyword>
<comment type="caution">
    <text evidence="1">The sequence shown here is derived from an EMBL/GenBank/DDBJ whole genome shotgun (WGS) entry which is preliminary data.</text>
</comment>
<accession>A0AAD7A6X7</accession>
<organism evidence="1 2">
    <name type="scientific">Mycena albidolilacea</name>
    <dbReference type="NCBI Taxonomy" id="1033008"/>
    <lineage>
        <taxon>Eukaryota</taxon>
        <taxon>Fungi</taxon>
        <taxon>Dikarya</taxon>
        <taxon>Basidiomycota</taxon>
        <taxon>Agaricomycotina</taxon>
        <taxon>Agaricomycetes</taxon>
        <taxon>Agaricomycetidae</taxon>
        <taxon>Agaricales</taxon>
        <taxon>Marasmiineae</taxon>
        <taxon>Mycenaceae</taxon>
        <taxon>Mycena</taxon>
    </lineage>
</organism>
<proteinExistence type="predicted"/>